<dbReference type="PATRIC" id="fig|931277.6.peg.1076"/>
<organism evidence="1 2">
    <name type="scientific">Halococcus morrhuae DSM 1307</name>
    <dbReference type="NCBI Taxonomy" id="931277"/>
    <lineage>
        <taxon>Archaea</taxon>
        <taxon>Methanobacteriati</taxon>
        <taxon>Methanobacteriota</taxon>
        <taxon>Stenosarchaea group</taxon>
        <taxon>Halobacteria</taxon>
        <taxon>Halobacteriales</taxon>
        <taxon>Halococcaceae</taxon>
        <taxon>Halococcus</taxon>
    </lineage>
</organism>
<dbReference type="AlphaFoldDB" id="M0MRC2"/>
<keyword evidence="2" id="KW-1185">Reference proteome</keyword>
<sequence length="64" mass="8069">MWLLVLVERVIDALFEDFVWVLRLIWTLWPWFRIREPKISEERTEIIWMVLNIEFVHEKMLNLL</sequence>
<comment type="caution">
    <text evidence="1">The sequence shown here is derived from an EMBL/GenBank/DDBJ whole genome shotgun (WGS) entry which is preliminary data.</text>
</comment>
<evidence type="ECO:0000313" key="2">
    <source>
        <dbReference type="Proteomes" id="UP000011568"/>
    </source>
</evidence>
<reference evidence="1 2" key="1">
    <citation type="journal article" date="2014" name="PLoS Genet.">
        <title>Phylogenetically driven sequencing of extremely halophilic archaea reveals strategies for static and dynamic osmo-response.</title>
        <authorList>
            <person name="Becker E.A."/>
            <person name="Seitzer P.M."/>
            <person name="Tritt A."/>
            <person name="Larsen D."/>
            <person name="Krusor M."/>
            <person name="Yao A.I."/>
            <person name="Wu D."/>
            <person name="Madern D."/>
            <person name="Eisen J.A."/>
            <person name="Darling A.E."/>
            <person name="Facciotti M.T."/>
        </authorList>
    </citation>
    <scope>NUCLEOTIDE SEQUENCE [LARGE SCALE GENOMIC DNA]</scope>
    <source>
        <strain evidence="1 2">DSM 1307</strain>
    </source>
</reference>
<protein>
    <submittedName>
        <fullName evidence="1">Uncharacterized protein</fullName>
    </submittedName>
</protein>
<proteinExistence type="predicted"/>
<dbReference type="EMBL" id="AOMC01000080">
    <property type="protein sequence ID" value="EMA47294.1"/>
    <property type="molecule type" value="Genomic_DNA"/>
</dbReference>
<accession>M0MRC2</accession>
<gene>
    <name evidence="1" type="ORF">C448_05528</name>
</gene>
<evidence type="ECO:0000313" key="1">
    <source>
        <dbReference type="EMBL" id="EMA47294.1"/>
    </source>
</evidence>
<name>M0MRC2_HALMO</name>
<dbReference type="Proteomes" id="UP000011568">
    <property type="component" value="Unassembled WGS sequence"/>
</dbReference>